<evidence type="ECO:0000313" key="4">
    <source>
        <dbReference type="Proteomes" id="UP000292052"/>
    </source>
</evidence>
<protein>
    <submittedName>
        <fullName evidence="3">Fn3, ig, and/or Ig 3 domain containing protein</fullName>
    </submittedName>
</protein>
<accession>A0A482VPD9</accession>
<dbReference type="PANTHER" id="PTHR23278:SF31">
    <property type="entry name" value="SIDESTEP II, ISOFORM A"/>
    <property type="match status" value="1"/>
</dbReference>
<dbReference type="SUPFAM" id="SSF49265">
    <property type="entry name" value="Fibronectin type III"/>
    <property type="match status" value="1"/>
</dbReference>
<dbReference type="SUPFAM" id="SSF48726">
    <property type="entry name" value="Immunoglobulin"/>
    <property type="match status" value="1"/>
</dbReference>
<evidence type="ECO:0000259" key="1">
    <source>
        <dbReference type="PROSITE" id="PS50835"/>
    </source>
</evidence>
<name>A0A482VPD9_ASBVE</name>
<dbReference type="CDD" id="cd00096">
    <property type="entry name" value="Ig"/>
    <property type="match status" value="1"/>
</dbReference>
<comment type="caution">
    <text evidence="3">The sequence shown here is derived from an EMBL/GenBank/DDBJ whole genome shotgun (WGS) entry which is preliminary data.</text>
</comment>
<dbReference type="InterPro" id="IPR007110">
    <property type="entry name" value="Ig-like_dom"/>
</dbReference>
<dbReference type="CDD" id="cd00063">
    <property type="entry name" value="FN3"/>
    <property type="match status" value="1"/>
</dbReference>
<dbReference type="OrthoDB" id="10006996at2759"/>
<dbReference type="InterPro" id="IPR036179">
    <property type="entry name" value="Ig-like_dom_sf"/>
</dbReference>
<dbReference type="Pfam" id="PF13927">
    <property type="entry name" value="Ig_3"/>
    <property type="match status" value="1"/>
</dbReference>
<sequence length="210" mass="22878">MVVGASRGESVDIVCEIEADPPAKTYRWKFNNSGETLDVAAERFAKTSNGTISVLRYTPVSELDYGSLSCWAVNAVGHQINPCVFQVVAAGRYIHASSNDSENFLSTGKPFAVRNCSLSNQTSSSVEVTCVPGFDGGLPQHFLLELYSSSSAIPRYNMTSVNEPYFFLDNLEPDVTFRIVVFAVNAKGRSHGVVLEEVTFRDAEKRTGGC</sequence>
<proteinExistence type="predicted"/>
<feature type="domain" description="Fibronectin type-III" evidence="2">
    <location>
        <begin position="112"/>
        <end position="205"/>
    </location>
</feature>
<keyword evidence="4" id="KW-1185">Reference proteome</keyword>
<dbReference type="Gene3D" id="2.60.40.10">
    <property type="entry name" value="Immunoglobulins"/>
    <property type="match status" value="2"/>
</dbReference>
<evidence type="ECO:0000259" key="2">
    <source>
        <dbReference type="PROSITE" id="PS50853"/>
    </source>
</evidence>
<feature type="domain" description="Ig-like" evidence="1">
    <location>
        <begin position="1"/>
        <end position="81"/>
    </location>
</feature>
<reference evidence="3 4" key="1">
    <citation type="submission" date="2017-03" db="EMBL/GenBank/DDBJ databases">
        <title>Genome of the blue death feigning beetle - Asbolus verrucosus.</title>
        <authorList>
            <person name="Rider S.D."/>
        </authorList>
    </citation>
    <scope>NUCLEOTIDE SEQUENCE [LARGE SCALE GENOMIC DNA]</scope>
    <source>
        <strain evidence="3">Butters</strain>
        <tissue evidence="3">Head and leg muscle</tissue>
    </source>
</reference>
<dbReference type="InterPro" id="IPR036116">
    <property type="entry name" value="FN3_sf"/>
</dbReference>
<organism evidence="3 4">
    <name type="scientific">Asbolus verrucosus</name>
    <name type="common">Desert ironclad beetle</name>
    <dbReference type="NCBI Taxonomy" id="1661398"/>
    <lineage>
        <taxon>Eukaryota</taxon>
        <taxon>Metazoa</taxon>
        <taxon>Ecdysozoa</taxon>
        <taxon>Arthropoda</taxon>
        <taxon>Hexapoda</taxon>
        <taxon>Insecta</taxon>
        <taxon>Pterygota</taxon>
        <taxon>Neoptera</taxon>
        <taxon>Endopterygota</taxon>
        <taxon>Coleoptera</taxon>
        <taxon>Polyphaga</taxon>
        <taxon>Cucujiformia</taxon>
        <taxon>Tenebrionidae</taxon>
        <taxon>Pimeliinae</taxon>
        <taxon>Asbolus</taxon>
    </lineage>
</organism>
<dbReference type="STRING" id="1661398.A0A482VPD9"/>
<dbReference type="PANTHER" id="PTHR23278">
    <property type="entry name" value="SIDESTEP PROTEIN"/>
    <property type="match status" value="1"/>
</dbReference>
<evidence type="ECO:0000313" key="3">
    <source>
        <dbReference type="EMBL" id="RZC34811.1"/>
    </source>
</evidence>
<dbReference type="SMART" id="SM00060">
    <property type="entry name" value="FN3"/>
    <property type="match status" value="1"/>
</dbReference>
<dbReference type="Proteomes" id="UP000292052">
    <property type="component" value="Unassembled WGS sequence"/>
</dbReference>
<dbReference type="AlphaFoldDB" id="A0A482VPD9"/>
<dbReference type="InterPro" id="IPR013783">
    <property type="entry name" value="Ig-like_fold"/>
</dbReference>
<dbReference type="InterPro" id="IPR003961">
    <property type="entry name" value="FN3_dom"/>
</dbReference>
<gene>
    <name evidence="3" type="ORF">BDFB_014339</name>
</gene>
<dbReference type="EMBL" id="QDEB01076559">
    <property type="protein sequence ID" value="RZC34811.1"/>
    <property type="molecule type" value="Genomic_DNA"/>
</dbReference>
<dbReference type="PROSITE" id="PS50853">
    <property type="entry name" value="FN3"/>
    <property type="match status" value="1"/>
</dbReference>
<dbReference type="PROSITE" id="PS50835">
    <property type="entry name" value="IG_LIKE"/>
    <property type="match status" value="1"/>
</dbReference>